<dbReference type="OrthoDB" id="2919534at2759"/>
<name>A0A9W3DJJ5_RAPSA</name>
<reference evidence="2" key="1">
    <citation type="journal article" date="2019" name="Database">
        <title>The radish genome database (RadishGD): an integrated information resource for radish genomics.</title>
        <authorList>
            <person name="Yu H.J."/>
            <person name="Baek S."/>
            <person name="Lee Y.J."/>
            <person name="Cho A."/>
            <person name="Mun J.H."/>
        </authorList>
    </citation>
    <scope>NUCLEOTIDE SEQUENCE [LARGE SCALE GENOMIC DNA]</scope>
    <source>
        <strain evidence="2">cv. WK10039</strain>
    </source>
</reference>
<dbReference type="KEGG" id="rsz:130511201"/>
<protein>
    <submittedName>
        <fullName evidence="3">Uncharacterized protein LOC130511201</fullName>
    </submittedName>
</protein>
<dbReference type="RefSeq" id="XP_056864061.1">
    <property type="nucleotide sequence ID" value="XM_057008081.1"/>
</dbReference>
<feature type="region of interest" description="Disordered" evidence="1">
    <location>
        <begin position="116"/>
        <end position="165"/>
    </location>
</feature>
<proteinExistence type="predicted"/>
<evidence type="ECO:0000313" key="3">
    <source>
        <dbReference type="RefSeq" id="XP_056864061.1"/>
    </source>
</evidence>
<keyword evidence="2" id="KW-1185">Reference proteome</keyword>
<dbReference type="AlphaFoldDB" id="A0A9W3DJJ5"/>
<evidence type="ECO:0000313" key="2">
    <source>
        <dbReference type="Proteomes" id="UP000504610"/>
    </source>
</evidence>
<feature type="compositionally biased region" description="Basic and acidic residues" evidence="1">
    <location>
        <begin position="116"/>
        <end position="150"/>
    </location>
</feature>
<dbReference type="PANTHER" id="PTHR33240:SF8">
    <property type="entry name" value="OS03G0439900 PROTEIN"/>
    <property type="match status" value="1"/>
</dbReference>
<gene>
    <name evidence="3" type="primary">LOC130511201</name>
</gene>
<dbReference type="GeneID" id="130511201"/>
<accession>A0A9W3DJJ5</accession>
<dbReference type="Proteomes" id="UP000504610">
    <property type="component" value="Chromosome 4"/>
</dbReference>
<sequence length="475" mass="52854">MNGRGANRAGGANVLQSGDKFVEQFASSRNLEKNSDDLYEVLQHRNEPLRSYIARFNQENVAIPECNADTAISAFKRGLLPEGDLYKELTKYKCRTMEDVLSRAWAQVRWKEDVASRAKAYPKHDQKSSKPTRNDRDESFHPKSAKETRNPGRGRYQNRPLPRSEGMMVSTWPGISHLAITKLELIGVLRQMGPQVKCPPKMKASEANRNPKRWCEFHSDRGHTTEDCIALKIEVAELLKKDPLREFLSDKAKNLLNKEGPGLPTEAALALPPHQDRVIHVISGRSEVSGISIATAKRSTRNARNGQEAEGPKRLLLGTDEISFPAREQERVLASHHDAFVISLTIANCLVKRILVENGLQQSAYADLGLEPKALTRKATPLVGFSGEVNQTLGELLLLVYAEGINQTTKFLVVDCPSSYNVILGRPSIHDMGAVPSTLHQLVKFPTPWGIKAVKGDQENARSCYQTILKGKTQV</sequence>
<evidence type="ECO:0000256" key="1">
    <source>
        <dbReference type="SAM" id="MobiDB-lite"/>
    </source>
</evidence>
<dbReference type="PANTHER" id="PTHR33240">
    <property type="entry name" value="OS08G0508500 PROTEIN"/>
    <property type="match status" value="1"/>
</dbReference>
<organism evidence="2 3">
    <name type="scientific">Raphanus sativus</name>
    <name type="common">Radish</name>
    <name type="synonym">Raphanus raphanistrum var. sativus</name>
    <dbReference type="NCBI Taxonomy" id="3726"/>
    <lineage>
        <taxon>Eukaryota</taxon>
        <taxon>Viridiplantae</taxon>
        <taxon>Streptophyta</taxon>
        <taxon>Embryophyta</taxon>
        <taxon>Tracheophyta</taxon>
        <taxon>Spermatophyta</taxon>
        <taxon>Magnoliopsida</taxon>
        <taxon>eudicotyledons</taxon>
        <taxon>Gunneridae</taxon>
        <taxon>Pentapetalae</taxon>
        <taxon>rosids</taxon>
        <taxon>malvids</taxon>
        <taxon>Brassicales</taxon>
        <taxon>Brassicaceae</taxon>
        <taxon>Brassiceae</taxon>
        <taxon>Raphanus</taxon>
    </lineage>
</organism>
<reference evidence="3" key="2">
    <citation type="submission" date="2025-08" db="UniProtKB">
        <authorList>
            <consortium name="RefSeq"/>
        </authorList>
    </citation>
    <scope>IDENTIFICATION</scope>
    <source>
        <tissue evidence="3">Leaf</tissue>
    </source>
</reference>